<sequence>MEKRSKDNASKKRRRLSESGDDLQLIEIGDNNENTPCGFCGLKFYLPESVKKGDWIKCQKCATWFHEVCVGVKGRNMFTCGKCL</sequence>
<reference evidence="5 6" key="1">
    <citation type="journal article" date="2022" name="Allergy">
        <title>Genome assembly and annotation of Periplaneta americana reveal a comprehensive cockroach allergen profile.</title>
        <authorList>
            <person name="Wang L."/>
            <person name="Xiong Q."/>
            <person name="Saelim N."/>
            <person name="Wang L."/>
            <person name="Nong W."/>
            <person name="Wan A.T."/>
            <person name="Shi M."/>
            <person name="Liu X."/>
            <person name="Cao Q."/>
            <person name="Hui J.H.L."/>
            <person name="Sookrung N."/>
            <person name="Leung T.F."/>
            <person name="Tungtrongchitr A."/>
            <person name="Tsui S.K.W."/>
        </authorList>
    </citation>
    <scope>NUCLEOTIDE SEQUENCE [LARGE SCALE GENOMIC DNA]</scope>
    <source>
        <strain evidence="5">PWHHKU_190912</strain>
    </source>
</reference>
<protein>
    <recommendedName>
        <fullName evidence="4">Zinc finger PHD-type domain-containing protein</fullName>
    </recommendedName>
</protein>
<evidence type="ECO:0000256" key="1">
    <source>
        <dbReference type="ARBA" id="ARBA00022723"/>
    </source>
</evidence>
<organism evidence="5 6">
    <name type="scientific">Periplaneta americana</name>
    <name type="common">American cockroach</name>
    <name type="synonym">Blatta americana</name>
    <dbReference type="NCBI Taxonomy" id="6978"/>
    <lineage>
        <taxon>Eukaryota</taxon>
        <taxon>Metazoa</taxon>
        <taxon>Ecdysozoa</taxon>
        <taxon>Arthropoda</taxon>
        <taxon>Hexapoda</taxon>
        <taxon>Insecta</taxon>
        <taxon>Pterygota</taxon>
        <taxon>Neoptera</taxon>
        <taxon>Polyneoptera</taxon>
        <taxon>Dictyoptera</taxon>
        <taxon>Blattodea</taxon>
        <taxon>Blattoidea</taxon>
        <taxon>Blattidae</taxon>
        <taxon>Blattinae</taxon>
        <taxon>Periplaneta</taxon>
    </lineage>
</organism>
<evidence type="ECO:0000256" key="2">
    <source>
        <dbReference type="ARBA" id="ARBA00022771"/>
    </source>
</evidence>
<dbReference type="Gene3D" id="3.30.40.10">
    <property type="entry name" value="Zinc/RING finger domain, C3HC4 (zinc finger)"/>
    <property type="match status" value="1"/>
</dbReference>
<comment type="caution">
    <text evidence="5">The sequence shown here is derived from an EMBL/GenBank/DDBJ whole genome shotgun (WGS) entry which is preliminary data.</text>
</comment>
<feature type="domain" description="Zinc finger PHD-type" evidence="4">
    <location>
        <begin position="36"/>
        <end position="84"/>
    </location>
</feature>
<keyword evidence="3" id="KW-0862">Zinc</keyword>
<dbReference type="SMART" id="SM00249">
    <property type="entry name" value="PHD"/>
    <property type="match status" value="1"/>
</dbReference>
<dbReference type="SUPFAM" id="SSF57903">
    <property type="entry name" value="FYVE/PHD zinc finger"/>
    <property type="match status" value="1"/>
</dbReference>
<keyword evidence="2" id="KW-0863">Zinc-finger</keyword>
<gene>
    <name evidence="5" type="ORF">ANN_01337</name>
</gene>
<dbReference type="InterPro" id="IPR019786">
    <property type="entry name" value="Zinc_finger_PHD-type_CS"/>
</dbReference>
<dbReference type="InterPro" id="IPR013083">
    <property type="entry name" value="Znf_RING/FYVE/PHD"/>
</dbReference>
<proteinExistence type="predicted"/>
<name>A0ABQ8TWA5_PERAM</name>
<dbReference type="Pfam" id="PF00628">
    <property type="entry name" value="PHD"/>
    <property type="match status" value="1"/>
</dbReference>
<dbReference type="InterPro" id="IPR019787">
    <property type="entry name" value="Znf_PHD-finger"/>
</dbReference>
<evidence type="ECO:0000313" key="6">
    <source>
        <dbReference type="Proteomes" id="UP001148838"/>
    </source>
</evidence>
<dbReference type="Proteomes" id="UP001148838">
    <property type="component" value="Unassembled WGS sequence"/>
</dbReference>
<accession>A0ABQ8TWA5</accession>
<dbReference type="EMBL" id="JAJSOF020000003">
    <property type="protein sequence ID" value="KAJ4449930.1"/>
    <property type="molecule type" value="Genomic_DNA"/>
</dbReference>
<evidence type="ECO:0000256" key="3">
    <source>
        <dbReference type="ARBA" id="ARBA00022833"/>
    </source>
</evidence>
<evidence type="ECO:0000259" key="4">
    <source>
        <dbReference type="SMART" id="SM00249"/>
    </source>
</evidence>
<dbReference type="InterPro" id="IPR001965">
    <property type="entry name" value="Znf_PHD"/>
</dbReference>
<keyword evidence="1" id="KW-0479">Metal-binding</keyword>
<keyword evidence="6" id="KW-1185">Reference proteome</keyword>
<evidence type="ECO:0000313" key="5">
    <source>
        <dbReference type="EMBL" id="KAJ4449930.1"/>
    </source>
</evidence>
<dbReference type="InterPro" id="IPR011011">
    <property type="entry name" value="Znf_FYVE_PHD"/>
</dbReference>
<dbReference type="PROSITE" id="PS01359">
    <property type="entry name" value="ZF_PHD_1"/>
    <property type="match status" value="1"/>
</dbReference>